<evidence type="ECO:0000313" key="2">
    <source>
        <dbReference type="EMBL" id="PLB52218.1"/>
    </source>
</evidence>
<protein>
    <recommendedName>
        <fullName evidence="1">NACHT domain-containing protein</fullName>
    </recommendedName>
</protein>
<dbReference type="Pfam" id="PF05729">
    <property type="entry name" value="NACHT"/>
    <property type="match status" value="1"/>
</dbReference>
<dbReference type="OrthoDB" id="427518at2759"/>
<dbReference type="SUPFAM" id="SSF48371">
    <property type="entry name" value="ARM repeat"/>
    <property type="match status" value="1"/>
</dbReference>
<dbReference type="STRING" id="1392250.A0A2I2GH64"/>
<reference evidence="2 3" key="1">
    <citation type="submission" date="2016-12" db="EMBL/GenBank/DDBJ databases">
        <title>The genomes of Aspergillus section Nigri reveals drivers in fungal speciation.</title>
        <authorList>
            <consortium name="DOE Joint Genome Institute"/>
            <person name="Vesth T.C."/>
            <person name="Nybo J."/>
            <person name="Theobald S."/>
            <person name="Brandl J."/>
            <person name="Frisvad J.C."/>
            <person name="Nielsen K.F."/>
            <person name="Lyhne E.K."/>
            <person name="Kogle M.E."/>
            <person name="Kuo A."/>
            <person name="Riley R."/>
            <person name="Clum A."/>
            <person name="Nolan M."/>
            <person name="Lipzen A."/>
            <person name="Salamov A."/>
            <person name="Henrissat B."/>
            <person name="Wiebenga A."/>
            <person name="De Vries R.P."/>
            <person name="Grigoriev I.V."/>
            <person name="Mortensen U.H."/>
            <person name="Andersen M.R."/>
            <person name="Baker S.E."/>
        </authorList>
    </citation>
    <scope>NUCLEOTIDE SEQUENCE [LARGE SCALE GENOMIC DNA]</scope>
    <source>
        <strain evidence="2 3">IBT 23096</strain>
    </source>
</reference>
<dbReference type="Pfam" id="PF23948">
    <property type="entry name" value="ARM_5"/>
    <property type="match status" value="1"/>
</dbReference>
<dbReference type="EMBL" id="MSFO01000002">
    <property type="protein sequence ID" value="PLB52218.1"/>
    <property type="molecule type" value="Genomic_DNA"/>
</dbReference>
<comment type="caution">
    <text evidence="2">The sequence shown here is derived from an EMBL/GenBank/DDBJ whole genome shotgun (WGS) entry which is preliminary data.</text>
</comment>
<dbReference type="InterPro" id="IPR011989">
    <property type="entry name" value="ARM-like"/>
</dbReference>
<evidence type="ECO:0000313" key="3">
    <source>
        <dbReference type="Proteomes" id="UP000234275"/>
    </source>
</evidence>
<name>A0A2I2GH64_9EURO</name>
<organism evidence="2 3">
    <name type="scientific">Aspergillus steynii IBT 23096</name>
    <dbReference type="NCBI Taxonomy" id="1392250"/>
    <lineage>
        <taxon>Eukaryota</taxon>
        <taxon>Fungi</taxon>
        <taxon>Dikarya</taxon>
        <taxon>Ascomycota</taxon>
        <taxon>Pezizomycotina</taxon>
        <taxon>Eurotiomycetes</taxon>
        <taxon>Eurotiomycetidae</taxon>
        <taxon>Eurotiales</taxon>
        <taxon>Aspergillaceae</taxon>
        <taxon>Aspergillus</taxon>
        <taxon>Aspergillus subgen. Circumdati</taxon>
    </lineage>
</organism>
<dbReference type="PANTHER" id="PTHR46312">
    <property type="entry name" value="NACHT DOMAIN-CONTAINING PROTEIN"/>
    <property type="match status" value="1"/>
</dbReference>
<dbReference type="GeneID" id="36554109"/>
<dbReference type="RefSeq" id="XP_024707520.1">
    <property type="nucleotide sequence ID" value="XM_024846410.1"/>
</dbReference>
<proteinExistence type="predicted"/>
<dbReference type="Gene3D" id="3.40.50.300">
    <property type="entry name" value="P-loop containing nucleotide triphosphate hydrolases"/>
    <property type="match status" value="1"/>
</dbReference>
<accession>A0A2I2GH64</accession>
<dbReference type="Pfam" id="PF13646">
    <property type="entry name" value="HEAT_2"/>
    <property type="match status" value="1"/>
</dbReference>
<sequence>MAGIQVNDSLPTNVPNLIDRIECLPPEHEERRILDFLCRAVVQELDSEQILKSAWEVTRLSEVLLVEEYISLLRKFANTIASGTSDHSSLDPALLACIVCIIRQGEGKLTNDNNPLASLFESLIARLENSKNHGNPQLQYDLICALSVALEAMADVHVSGLSRESLHSRLLTLLETFIKDETEIHIVQAACYAAQVLQDIPNDETEFEKVLRRTLRVADVAALTAAGGLAKDPQKLYQACVQAFKIGSDLKDNIWRHIRSHTSKSWHKALRVTEILIQNESFGELEDYINNAECRTKKEFLCGLYAQLEQAQHTSNKAGYRQVYTKIPSGDSARVQAWVQFSAPSSVRSHSTRTAGKHHVPLRPRGRRTYESNVKPFLWRQQSKEQEDIATSGSLVQKACKSSLEVRRFYVRNALRGHYTTHDRLQIHRLSGQVLPMDQCFINLTITKGSDGQAIPLPQLFQPRRLSNGTTSSPQRIFIKGQAGVGKTTLCKKIVHDFLYKNSWSDRFDWLLWLPLRSLKQRPSTSYSMKRFFKDHYLAQHSESDREVLADTLCEEVNKQSGHCRALFILDGLDEVAHDWDADTPMGEFLRRLVQRAQHAIVTSRQYYPSLLGLKAFDLELKTVGFHREQIESYVSAPGVIPDPEKAKRIMSFIRAQSLIREIASIPIQLDALCFTWGEQTNYIKNMSQTMTAIYQSIVLSLLRKDIRKLGKCCNQKVLTEPMVAGMSALEVEETMRQELNLLEGLAFQGFYNRIIEFDRPMRDKIHRLLRSSGDNLPAAYNSVLKDLSFLRTSDTNMESEKQSFHFLHLTFQEYFAARYLVSHWIRGTKMTVLALHHGSTSDELVSPQTVLAREKYNLRWNMLWKYVAGLLDSYRQQANDGERCLVDFFHQLEAGPRDMMGPTHQLLTMDCLNEVPAMQDSPRLSAYRLRSEKQLSWWAEFEFWALFQAQSKLPDSIVNVLVRCLSTTDDLRNQGIARVIGKQPGLGPEVVRQLSQLLKNPESRRASAFALSLRSDLPPQILQDMMGYSRDADSLVRQEAAMSLSSQKSLPSEALDALVLKLQDTQSGLLSVRVLLSQAVVPTRATLPILKWFDNAHFKDRVLITEPLDTLQIASSQIVNSLNSDVRFEVTEAVGKLANTSPRLRDVLVELSSDKSEKVRSSTVPKLGSLSNPSNNVVTAVVKRLDDGDYRSRREAVISLSKFTSSDQALSGLYRCLDDPSRLVRETAVYALDRLLTASGGLWRAQEHAELCPQKCLTSSSSVLQAQTSRQFTKSGNSYIPRKSSTAFFQLSIGNPSVSSIWCVSFWRLVTDLPFISKGEGSSWRRKGLEWRFPFRRYTTGFGSGYSCSVLG</sequence>
<dbReference type="PANTHER" id="PTHR46312:SF2">
    <property type="entry name" value="NUCLEOTIDE-BINDING OLIGOMERIZATION DOMAIN-CONTAINING PROTEIN 2-LIKE"/>
    <property type="match status" value="1"/>
</dbReference>
<gene>
    <name evidence="2" type="ORF">P170DRAFT_402202</name>
</gene>
<dbReference type="SUPFAM" id="SSF52540">
    <property type="entry name" value="P-loop containing nucleoside triphosphate hydrolases"/>
    <property type="match status" value="1"/>
</dbReference>
<feature type="domain" description="NACHT" evidence="1">
    <location>
        <begin position="475"/>
        <end position="605"/>
    </location>
</feature>
<dbReference type="VEuPathDB" id="FungiDB:P170DRAFT_402202"/>
<dbReference type="Gene3D" id="1.25.10.10">
    <property type="entry name" value="Leucine-rich Repeat Variant"/>
    <property type="match status" value="2"/>
</dbReference>
<dbReference type="InterPro" id="IPR007111">
    <property type="entry name" value="NACHT_NTPase"/>
</dbReference>
<dbReference type="PROSITE" id="PS50837">
    <property type="entry name" value="NACHT"/>
    <property type="match status" value="1"/>
</dbReference>
<dbReference type="InterPro" id="IPR056251">
    <property type="entry name" value="Arm_rpt_dom"/>
</dbReference>
<dbReference type="InterPro" id="IPR016024">
    <property type="entry name" value="ARM-type_fold"/>
</dbReference>
<keyword evidence="3" id="KW-1185">Reference proteome</keyword>
<evidence type="ECO:0000259" key="1">
    <source>
        <dbReference type="PROSITE" id="PS50837"/>
    </source>
</evidence>
<dbReference type="Proteomes" id="UP000234275">
    <property type="component" value="Unassembled WGS sequence"/>
</dbReference>
<dbReference type="InterPro" id="IPR027417">
    <property type="entry name" value="P-loop_NTPase"/>
</dbReference>
<dbReference type="Pfam" id="PF23238">
    <property type="entry name" value="DUF7068"/>
    <property type="match status" value="1"/>
</dbReference>
<dbReference type="InterPro" id="IPR055496">
    <property type="entry name" value="DUF7068"/>
</dbReference>